<evidence type="ECO:0000313" key="3">
    <source>
        <dbReference type="Proteomes" id="UP000466445"/>
    </source>
</evidence>
<dbReference type="SUPFAM" id="SSF109854">
    <property type="entry name" value="DinB/YfiT-like putative metalloenzymes"/>
    <property type="match status" value="1"/>
</dbReference>
<sequence>MSLDYPGLLDDLHQESQDLIACLRELAADQWADATPAPGWTIHDQVSHLAFFDQTTLLALTDPEKFRTQAERLMADGMDLPDRIAAEYRNMPPAELLRWFVDERFTLITTLTADDPRRRTPWFGPDMSVASSATARLMETWAHGHHIYDAVSVAHPPSPGLRSIAHLGVATFGFAHALNGLPVPDEPVHVALHSPQGDTWTWGPTGTANHITGAAEDFVLTVTQRRHWTETALVVEGQVARDWLDIAQAFAGAPSRRGISR</sequence>
<dbReference type="RefSeq" id="WP_163694407.1">
    <property type="nucleotide sequence ID" value="NZ_AP022595.1"/>
</dbReference>
<feature type="domain" description="Mycothiol-dependent maleylpyruvate isomerase metal-binding" evidence="1">
    <location>
        <begin position="12"/>
        <end position="145"/>
    </location>
</feature>
<organism evidence="2 3">
    <name type="scientific">Mycolicibacterium sarraceniae</name>
    <dbReference type="NCBI Taxonomy" id="1534348"/>
    <lineage>
        <taxon>Bacteria</taxon>
        <taxon>Bacillati</taxon>
        <taxon>Actinomycetota</taxon>
        <taxon>Actinomycetes</taxon>
        <taxon>Mycobacteriales</taxon>
        <taxon>Mycobacteriaceae</taxon>
        <taxon>Mycolicibacterium</taxon>
    </lineage>
</organism>
<dbReference type="EMBL" id="AP022595">
    <property type="protein sequence ID" value="BBY57035.1"/>
    <property type="molecule type" value="Genomic_DNA"/>
</dbReference>
<dbReference type="InterPro" id="IPR034660">
    <property type="entry name" value="DinB/YfiT-like"/>
</dbReference>
<dbReference type="NCBIfam" id="TIGR03084">
    <property type="entry name" value="TIGR03084 family metal-binding protein"/>
    <property type="match status" value="1"/>
</dbReference>
<protein>
    <submittedName>
        <fullName evidence="2">TIGR03084 family protein</fullName>
    </submittedName>
</protein>
<name>A0A7I7SM01_9MYCO</name>
<dbReference type="InterPro" id="IPR017518">
    <property type="entry name" value="CHP03084"/>
</dbReference>
<proteinExistence type="predicted"/>
<dbReference type="InterPro" id="IPR024344">
    <property type="entry name" value="MDMPI_metal-binding"/>
</dbReference>
<dbReference type="Proteomes" id="UP000466445">
    <property type="component" value="Chromosome"/>
</dbReference>
<evidence type="ECO:0000259" key="1">
    <source>
        <dbReference type="Pfam" id="PF11716"/>
    </source>
</evidence>
<accession>A0A7I7SM01</accession>
<reference evidence="2 3" key="1">
    <citation type="journal article" date="2019" name="Emerg. Microbes Infect.">
        <title>Comprehensive subspecies identification of 175 nontuberculous mycobacteria species based on 7547 genomic profiles.</title>
        <authorList>
            <person name="Matsumoto Y."/>
            <person name="Kinjo T."/>
            <person name="Motooka D."/>
            <person name="Nabeya D."/>
            <person name="Jung N."/>
            <person name="Uechi K."/>
            <person name="Horii T."/>
            <person name="Iida T."/>
            <person name="Fujita J."/>
            <person name="Nakamura S."/>
        </authorList>
    </citation>
    <scope>NUCLEOTIDE SEQUENCE [LARGE SCALE GENOMIC DNA]</scope>
    <source>
        <strain evidence="2 3">JCM 30395</strain>
    </source>
</reference>
<dbReference type="InterPro" id="IPR017517">
    <property type="entry name" value="Maleyloyr_isom"/>
</dbReference>
<dbReference type="Pfam" id="PF11716">
    <property type="entry name" value="MDMPI_N"/>
    <property type="match status" value="1"/>
</dbReference>
<dbReference type="KEGG" id="msar:MSAR_01710"/>
<dbReference type="NCBIfam" id="TIGR03083">
    <property type="entry name" value="maleylpyruvate isomerase family mycothiol-dependent enzyme"/>
    <property type="match status" value="1"/>
</dbReference>
<keyword evidence="3" id="KW-1185">Reference proteome</keyword>
<dbReference type="AlphaFoldDB" id="A0A7I7SM01"/>
<gene>
    <name evidence="2" type="ORF">MSAR_01710</name>
</gene>
<evidence type="ECO:0000313" key="2">
    <source>
        <dbReference type="EMBL" id="BBY57035.1"/>
    </source>
</evidence>
<dbReference type="Gene3D" id="1.20.120.450">
    <property type="entry name" value="dinb family like domain"/>
    <property type="match status" value="1"/>
</dbReference>
<dbReference type="GO" id="GO:0046872">
    <property type="term" value="F:metal ion binding"/>
    <property type="evidence" value="ECO:0007669"/>
    <property type="project" value="InterPro"/>
</dbReference>